<evidence type="ECO:0000313" key="1">
    <source>
        <dbReference type="EMBL" id="CSC91692.1"/>
    </source>
</evidence>
<dbReference type="Proteomes" id="UP000041770">
    <property type="component" value="Unassembled WGS sequence"/>
</dbReference>
<reference evidence="1 2" key="1">
    <citation type="submission" date="2015-07" db="EMBL/GenBank/DDBJ databases">
        <authorList>
            <consortium name="Pathogen Informatics"/>
        </authorList>
    </citation>
    <scope>NUCLEOTIDE SEQUENCE [LARGE SCALE GENOMIC DNA]</scope>
    <source>
        <strain evidence="1 2">A316</strain>
    </source>
</reference>
<accession>A0A656A488</accession>
<sequence>MTRRSACSTVMPLPRAQPSAALVGLPSASNATLTAGPRFSTTRSGWLSAKLATFSAKRRGVANQVTPSWAMSAVASSAAKFAAKASASVRSCFGGSSSVPSSIKNSFAM</sequence>
<organism evidence="1 2">
    <name type="scientific">Vibrio cholerae</name>
    <dbReference type="NCBI Taxonomy" id="666"/>
    <lineage>
        <taxon>Bacteria</taxon>
        <taxon>Pseudomonadati</taxon>
        <taxon>Pseudomonadota</taxon>
        <taxon>Gammaproteobacteria</taxon>
        <taxon>Vibrionales</taxon>
        <taxon>Vibrionaceae</taxon>
        <taxon>Vibrio</taxon>
    </lineage>
</organism>
<gene>
    <name evidence="1" type="ORF">ERS013200_02616</name>
</gene>
<name>A0A656A488_VIBCL</name>
<dbReference type="EMBL" id="CWQY01000018">
    <property type="protein sequence ID" value="CSC91692.1"/>
    <property type="molecule type" value="Genomic_DNA"/>
</dbReference>
<evidence type="ECO:0000313" key="2">
    <source>
        <dbReference type="Proteomes" id="UP000041770"/>
    </source>
</evidence>
<dbReference type="AlphaFoldDB" id="A0A656A488"/>
<protein>
    <submittedName>
        <fullName evidence="1">Uncharacterized protein</fullName>
    </submittedName>
</protein>
<proteinExistence type="predicted"/>